<evidence type="ECO:0000256" key="4">
    <source>
        <dbReference type="ARBA" id="ARBA00023136"/>
    </source>
</evidence>
<dbReference type="EMBL" id="SHNN01000001">
    <property type="protein sequence ID" value="MCX2980346.1"/>
    <property type="molecule type" value="Genomic_DNA"/>
</dbReference>
<feature type="transmembrane region" description="Helical" evidence="5">
    <location>
        <begin position="7"/>
        <end position="27"/>
    </location>
</feature>
<dbReference type="Proteomes" id="UP001143362">
    <property type="component" value="Unassembled WGS sequence"/>
</dbReference>
<accession>A0ABT3TDI1</accession>
<evidence type="ECO:0000256" key="3">
    <source>
        <dbReference type="ARBA" id="ARBA00022989"/>
    </source>
</evidence>
<gene>
    <name evidence="7" type="ORF">EYC98_05610</name>
</gene>
<proteinExistence type="predicted"/>
<dbReference type="InterPro" id="IPR006694">
    <property type="entry name" value="Fatty_acid_hydroxylase"/>
</dbReference>
<protein>
    <submittedName>
        <fullName evidence="7">Fatty acid hydroxylase family protein</fullName>
    </submittedName>
</protein>
<keyword evidence="4 5" id="KW-0472">Membrane</keyword>
<sequence length="232" mass="27253">MTYDWQAGLVFLAVLIALTKIIKFFVFKVPALEQERLKNMEVWKEKRKLDKYKKVMQQTRSAGMYTNLVFILLVCPFFINLAPQPIWKIFLDLFIILMVYDFVYYLTHRFVFHGQGFFRKIHAVHHQARDVTFIDAHYVHPLETFVGVFLFVSTIPMLTLVLGPFHAVTVALAFLVFTQLNIINHCKVELPFFPFKTVSWISARHNAHHENMHKGNYATITLLYDKVFGTFC</sequence>
<evidence type="ECO:0000313" key="7">
    <source>
        <dbReference type="EMBL" id="MCX2980346.1"/>
    </source>
</evidence>
<reference evidence="7" key="1">
    <citation type="submission" date="2019-02" db="EMBL/GenBank/DDBJ databases">
        <authorList>
            <person name="Li S.-H."/>
        </authorList>
    </citation>
    <scope>NUCLEOTIDE SEQUENCE</scope>
    <source>
        <strain evidence="7">IMCC14734</strain>
    </source>
</reference>
<comment type="caution">
    <text evidence="7">The sequence shown here is derived from an EMBL/GenBank/DDBJ whole genome shotgun (WGS) entry which is preliminary data.</text>
</comment>
<keyword evidence="2 5" id="KW-0812">Transmembrane</keyword>
<evidence type="ECO:0000256" key="2">
    <source>
        <dbReference type="ARBA" id="ARBA00022692"/>
    </source>
</evidence>
<evidence type="ECO:0000313" key="8">
    <source>
        <dbReference type="Proteomes" id="UP001143362"/>
    </source>
</evidence>
<keyword evidence="3 5" id="KW-1133">Transmembrane helix</keyword>
<evidence type="ECO:0000256" key="5">
    <source>
        <dbReference type="SAM" id="Phobius"/>
    </source>
</evidence>
<organism evidence="7 8">
    <name type="scientific">Candidatus Litorirhabdus singularis</name>
    <dbReference type="NCBI Taxonomy" id="2518993"/>
    <lineage>
        <taxon>Bacteria</taxon>
        <taxon>Pseudomonadati</taxon>
        <taxon>Pseudomonadota</taxon>
        <taxon>Gammaproteobacteria</taxon>
        <taxon>Cellvibrionales</taxon>
        <taxon>Halieaceae</taxon>
        <taxon>Candidatus Litorirhabdus</taxon>
    </lineage>
</organism>
<feature type="transmembrane region" description="Helical" evidence="5">
    <location>
        <begin position="89"/>
        <end position="107"/>
    </location>
</feature>
<dbReference type="InterPro" id="IPR050307">
    <property type="entry name" value="Sterol_Desaturase_Related"/>
</dbReference>
<dbReference type="RefSeq" id="WP_279244323.1">
    <property type="nucleotide sequence ID" value="NZ_SHNN01000001.1"/>
</dbReference>
<feature type="transmembrane region" description="Helical" evidence="5">
    <location>
        <begin position="62"/>
        <end position="82"/>
    </location>
</feature>
<evidence type="ECO:0000256" key="1">
    <source>
        <dbReference type="ARBA" id="ARBA00004370"/>
    </source>
</evidence>
<dbReference type="PANTHER" id="PTHR11863">
    <property type="entry name" value="STEROL DESATURASE"/>
    <property type="match status" value="1"/>
</dbReference>
<keyword evidence="8" id="KW-1185">Reference proteome</keyword>
<name>A0ABT3TDI1_9GAMM</name>
<feature type="transmembrane region" description="Helical" evidence="5">
    <location>
        <begin position="148"/>
        <end position="177"/>
    </location>
</feature>
<feature type="domain" description="Fatty acid hydroxylase" evidence="6">
    <location>
        <begin position="94"/>
        <end position="230"/>
    </location>
</feature>
<evidence type="ECO:0000259" key="6">
    <source>
        <dbReference type="Pfam" id="PF04116"/>
    </source>
</evidence>
<dbReference type="Pfam" id="PF04116">
    <property type="entry name" value="FA_hydroxylase"/>
    <property type="match status" value="1"/>
</dbReference>
<comment type="subcellular location">
    <subcellularLocation>
        <location evidence="1">Membrane</location>
    </subcellularLocation>
</comment>